<keyword evidence="2" id="KW-0812">Transmembrane</keyword>
<evidence type="ECO:0000256" key="2">
    <source>
        <dbReference type="SAM" id="Phobius"/>
    </source>
</evidence>
<comment type="caution">
    <text evidence="4">The sequence shown here is derived from an EMBL/GenBank/DDBJ whole genome shotgun (WGS) entry which is preliminary data.</text>
</comment>
<name>A0A3N4Z2S7_9MICO</name>
<gene>
    <name evidence="4" type="ORF">EDD32_1346</name>
</gene>
<protein>
    <submittedName>
        <fullName evidence="4">Uncharacterized protein DUF4234</fullName>
    </submittedName>
</protein>
<evidence type="ECO:0000259" key="3">
    <source>
        <dbReference type="Pfam" id="PF14018"/>
    </source>
</evidence>
<keyword evidence="2" id="KW-0472">Membrane</keyword>
<sequence>MSDNRHSSAHPERSPWHGAAGPHSGQARAPVPANRYVQLAPTGTVRGTGTVIVLMILTLGLYRLYWYYSVHDEMRRHTGTGIGGGAAVLIALFAGVVSPFLVAHTVGRLYESRSWRPPVSALTGLWVVPGAALVIGPLIWFVRTNGALNDFWRGARLAWSR</sequence>
<feature type="domain" description="DUF4234" evidence="3">
    <location>
        <begin position="46"/>
        <end position="149"/>
    </location>
</feature>
<feature type="region of interest" description="Disordered" evidence="1">
    <location>
        <begin position="1"/>
        <end position="28"/>
    </location>
</feature>
<dbReference type="AlphaFoldDB" id="A0A3N4Z2S7"/>
<dbReference type="InterPro" id="IPR025328">
    <property type="entry name" value="DUF4234"/>
</dbReference>
<organism evidence="4 5">
    <name type="scientific">Georgenia muralis</name>
    <dbReference type="NCBI Taxonomy" id="154117"/>
    <lineage>
        <taxon>Bacteria</taxon>
        <taxon>Bacillati</taxon>
        <taxon>Actinomycetota</taxon>
        <taxon>Actinomycetes</taxon>
        <taxon>Micrococcales</taxon>
        <taxon>Bogoriellaceae</taxon>
        <taxon>Georgenia</taxon>
    </lineage>
</organism>
<feature type="compositionally biased region" description="Basic and acidic residues" evidence="1">
    <location>
        <begin position="1"/>
        <end position="15"/>
    </location>
</feature>
<feature type="transmembrane region" description="Helical" evidence="2">
    <location>
        <begin position="80"/>
        <end position="101"/>
    </location>
</feature>
<proteinExistence type="predicted"/>
<dbReference type="EMBL" id="RKRA01000001">
    <property type="protein sequence ID" value="RPF26887.1"/>
    <property type="molecule type" value="Genomic_DNA"/>
</dbReference>
<accession>A0A3N4Z2S7</accession>
<keyword evidence="2" id="KW-1133">Transmembrane helix</keyword>
<dbReference type="Pfam" id="PF14018">
    <property type="entry name" value="DUF4234"/>
    <property type="match status" value="1"/>
</dbReference>
<evidence type="ECO:0000313" key="5">
    <source>
        <dbReference type="Proteomes" id="UP000280726"/>
    </source>
</evidence>
<evidence type="ECO:0000256" key="1">
    <source>
        <dbReference type="SAM" id="MobiDB-lite"/>
    </source>
</evidence>
<feature type="transmembrane region" description="Helical" evidence="2">
    <location>
        <begin position="49"/>
        <end position="68"/>
    </location>
</feature>
<evidence type="ECO:0000313" key="4">
    <source>
        <dbReference type="EMBL" id="RPF26887.1"/>
    </source>
</evidence>
<feature type="transmembrane region" description="Helical" evidence="2">
    <location>
        <begin position="121"/>
        <end position="142"/>
    </location>
</feature>
<reference evidence="4 5" key="1">
    <citation type="submission" date="2018-11" db="EMBL/GenBank/DDBJ databases">
        <title>Sequencing the genomes of 1000 actinobacteria strains.</title>
        <authorList>
            <person name="Klenk H.-P."/>
        </authorList>
    </citation>
    <scope>NUCLEOTIDE SEQUENCE [LARGE SCALE GENOMIC DNA]</scope>
    <source>
        <strain evidence="4 5">DSM 14418</strain>
    </source>
</reference>
<dbReference type="Proteomes" id="UP000280726">
    <property type="component" value="Unassembled WGS sequence"/>
</dbReference>
<keyword evidence="5" id="KW-1185">Reference proteome</keyword>